<dbReference type="PANTHER" id="PTHR22929">
    <property type="entry name" value="RNA POLYMERASE III TRANSCRIPTION INITIATION FACTOR B"/>
    <property type="match status" value="1"/>
</dbReference>
<feature type="compositionally biased region" description="Low complexity" evidence="1">
    <location>
        <begin position="1850"/>
        <end position="1862"/>
    </location>
</feature>
<organism evidence="3 4">
    <name type="scientific">Alligator mississippiensis</name>
    <name type="common">American alligator</name>
    <dbReference type="NCBI Taxonomy" id="8496"/>
    <lineage>
        <taxon>Eukaryota</taxon>
        <taxon>Metazoa</taxon>
        <taxon>Chordata</taxon>
        <taxon>Craniata</taxon>
        <taxon>Vertebrata</taxon>
        <taxon>Euteleostomi</taxon>
        <taxon>Archelosauria</taxon>
        <taxon>Archosauria</taxon>
        <taxon>Crocodylia</taxon>
        <taxon>Alligatoridae</taxon>
        <taxon>Alligatorinae</taxon>
        <taxon>Alligator</taxon>
    </lineage>
</organism>
<evidence type="ECO:0000313" key="4">
    <source>
        <dbReference type="Proteomes" id="UP000050525"/>
    </source>
</evidence>
<feature type="compositionally biased region" description="Basic residues" evidence="1">
    <location>
        <begin position="372"/>
        <end position="382"/>
    </location>
</feature>
<proteinExistence type="predicted"/>
<feature type="compositionally biased region" description="Basic and acidic residues" evidence="1">
    <location>
        <begin position="639"/>
        <end position="654"/>
    </location>
</feature>
<dbReference type="STRING" id="8496.A0A151PHP5"/>
<feature type="compositionally biased region" description="Basic residues" evidence="1">
    <location>
        <begin position="1533"/>
        <end position="1550"/>
    </location>
</feature>
<feature type="region of interest" description="Disordered" evidence="1">
    <location>
        <begin position="2069"/>
        <end position="2094"/>
    </location>
</feature>
<dbReference type="SUPFAM" id="SSF46689">
    <property type="entry name" value="Homeodomain-like"/>
    <property type="match status" value="1"/>
</dbReference>
<feature type="compositionally biased region" description="Basic and acidic residues" evidence="1">
    <location>
        <begin position="2229"/>
        <end position="2239"/>
    </location>
</feature>
<feature type="compositionally biased region" description="Basic and acidic residues" evidence="1">
    <location>
        <begin position="1472"/>
        <end position="1481"/>
    </location>
</feature>
<feature type="region of interest" description="Disordered" evidence="1">
    <location>
        <begin position="1052"/>
        <end position="1071"/>
    </location>
</feature>
<feature type="compositionally biased region" description="Acidic residues" evidence="1">
    <location>
        <begin position="1824"/>
        <end position="1840"/>
    </location>
</feature>
<feature type="compositionally biased region" description="Polar residues" evidence="1">
    <location>
        <begin position="464"/>
        <end position="477"/>
    </location>
</feature>
<feature type="compositionally biased region" description="Polar residues" evidence="1">
    <location>
        <begin position="1089"/>
        <end position="1101"/>
    </location>
</feature>
<feature type="compositionally biased region" description="Acidic residues" evidence="1">
    <location>
        <begin position="1562"/>
        <end position="1571"/>
    </location>
</feature>
<evidence type="ECO:0000256" key="1">
    <source>
        <dbReference type="SAM" id="MobiDB-lite"/>
    </source>
</evidence>
<feature type="compositionally biased region" description="Acidic residues" evidence="1">
    <location>
        <begin position="329"/>
        <end position="342"/>
    </location>
</feature>
<comment type="caution">
    <text evidence="3">The sequence shown here is derived from an EMBL/GenBank/DDBJ whole genome shotgun (WGS) entry which is preliminary data.</text>
</comment>
<dbReference type="Proteomes" id="UP000050525">
    <property type="component" value="Unassembled WGS sequence"/>
</dbReference>
<feature type="region of interest" description="Disordered" evidence="1">
    <location>
        <begin position="1175"/>
        <end position="1247"/>
    </location>
</feature>
<dbReference type="GO" id="GO:0001156">
    <property type="term" value="F:TFIIIC-class transcription factor complex binding"/>
    <property type="evidence" value="ECO:0007669"/>
    <property type="project" value="TreeGrafter"/>
</dbReference>
<dbReference type="PANTHER" id="PTHR22929:SF0">
    <property type="entry name" value="TRANSCRIPTION FACTOR TFIIIB COMPONENT B'' HOMOLOG"/>
    <property type="match status" value="1"/>
</dbReference>
<feature type="compositionally biased region" description="Basic and acidic residues" evidence="1">
    <location>
        <begin position="986"/>
        <end position="998"/>
    </location>
</feature>
<reference evidence="3 4" key="1">
    <citation type="journal article" date="2012" name="Genome Biol.">
        <title>Sequencing three crocodilian genomes to illuminate the evolution of archosaurs and amniotes.</title>
        <authorList>
            <person name="St John J.A."/>
            <person name="Braun E.L."/>
            <person name="Isberg S.R."/>
            <person name="Miles L.G."/>
            <person name="Chong A.Y."/>
            <person name="Gongora J."/>
            <person name="Dalzell P."/>
            <person name="Moran C."/>
            <person name="Bed'hom B."/>
            <person name="Abzhanov A."/>
            <person name="Burgess S.C."/>
            <person name="Cooksey A.M."/>
            <person name="Castoe T.A."/>
            <person name="Crawford N.G."/>
            <person name="Densmore L.D."/>
            <person name="Drew J.C."/>
            <person name="Edwards S.V."/>
            <person name="Faircloth B.C."/>
            <person name="Fujita M.K."/>
            <person name="Greenwold M.J."/>
            <person name="Hoffmann F.G."/>
            <person name="Howard J.M."/>
            <person name="Iguchi T."/>
            <person name="Janes D.E."/>
            <person name="Khan S.Y."/>
            <person name="Kohno S."/>
            <person name="de Koning A.J."/>
            <person name="Lance S.L."/>
            <person name="McCarthy F.M."/>
            <person name="McCormack J.E."/>
            <person name="Merchant M.E."/>
            <person name="Peterson D.G."/>
            <person name="Pollock D.D."/>
            <person name="Pourmand N."/>
            <person name="Raney B.J."/>
            <person name="Roessler K.A."/>
            <person name="Sanford J.R."/>
            <person name="Sawyer R.H."/>
            <person name="Schmidt C.J."/>
            <person name="Triplett E.W."/>
            <person name="Tuberville T.D."/>
            <person name="Venegas-Anaya M."/>
            <person name="Howard J.T."/>
            <person name="Jarvis E.D."/>
            <person name="Guillette L.J.Jr."/>
            <person name="Glenn T.C."/>
            <person name="Green R.E."/>
            <person name="Ray D.A."/>
        </authorList>
    </citation>
    <scope>NUCLEOTIDE SEQUENCE [LARGE SCALE GENOMIC DNA]</scope>
    <source>
        <strain evidence="3">KSC_2009_1</strain>
    </source>
</reference>
<dbReference type="InterPro" id="IPR001005">
    <property type="entry name" value="SANT/Myb"/>
</dbReference>
<feature type="compositionally biased region" description="Basic and acidic residues" evidence="1">
    <location>
        <begin position="531"/>
        <end position="543"/>
    </location>
</feature>
<keyword evidence="4" id="KW-1185">Reference proteome</keyword>
<feature type="region of interest" description="Disordered" evidence="1">
    <location>
        <begin position="1422"/>
        <end position="1491"/>
    </location>
</feature>
<feature type="region of interest" description="Disordered" evidence="1">
    <location>
        <begin position="2113"/>
        <end position="2147"/>
    </location>
</feature>
<feature type="compositionally biased region" description="Polar residues" evidence="1">
    <location>
        <begin position="1180"/>
        <end position="1193"/>
    </location>
</feature>
<feature type="compositionally biased region" description="Polar residues" evidence="1">
    <location>
        <begin position="810"/>
        <end position="822"/>
    </location>
</feature>
<dbReference type="EMBL" id="AKHW03000179">
    <property type="protein sequence ID" value="KYO48621.1"/>
    <property type="molecule type" value="Genomic_DNA"/>
</dbReference>
<feature type="compositionally biased region" description="Basic and acidic residues" evidence="1">
    <location>
        <begin position="19"/>
        <end position="51"/>
    </location>
</feature>
<feature type="compositionally biased region" description="Basic and acidic residues" evidence="1">
    <location>
        <begin position="1376"/>
        <end position="1391"/>
    </location>
</feature>
<dbReference type="SMART" id="SM00717">
    <property type="entry name" value="SANT"/>
    <property type="match status" value="1"/>
</dbReference>
<feature type="region of interest" description="Disordered" evidence="1">
    <location>
        <begin position="906"/>
        <end position="1012"/>
    </location>
</feature>
<feature type="compositionally biased region" description="Polar residues" evidence="1">
    <location>
        <begin position="2121"/>
        <end position="2147"/>
    </location>
</feature>
<dbReference type="GO" id="GO:0000126">
    <property type="term" value="C:transcription factor TFIIIB complex"/>
    <property type="evidence" value="ECO:0007669"/>
    <property type="project" value="TreeGrafter"/>
</dbReference>
<feature type="region of interest" description="Disordered" evidence="1">
    <location>
        <begin position="1"/>
        <end position="51"/>
    </location>
</feature>
<feature type="compositionally biased region" description="Basic and acidic residues" evidence="1">
    <location>
        <begin position="697"/>
        <end position="743"/>
    </location>
</feature>
<feature type="compositionally biased region" description="Basic and acidic residues" evidence="1">
    <location>
        <begin position="761"/>
        <end position="787"/>
    </location>
</feature>
<feature type="compositionally biased region" description="Basic and acidic residues" evidence="1">
    <location>
        <begin position="1867"/>
        <end position="1877"/>
    </location>
</feature>
<feature type="domain" description="Myb-like" evidence="2">
    <location>
        <begin position="210"/>
        <end position="258"/>
    </location>
</feature>
<feature type="region of interest" description="Disordered" evidence="1">
    <location>
        <begin position="110"/>
        <end position="153"/>
    </location>
</feature>
<feature type="compositionally biased region" description="Basic and acidic residues" evidence="1">
    <location>
        <begin position="1121"/>
        <end position="1145"/>
    </location>
</feature>
<dbReference type="InterPro" id="IPR009057">
    <property type="entry name" value="Homeodomain-like_sf"/>
</dbReference>
<protein>
    <submittedName>
        <fullName evidence="3">Transcription factor TFIIIB component B''-like protein isoform C</fullName>
    </submittedName>
</protein>
<accession>A0A151PHP5</accession>
<feature type="compositionally biased region" description="Basic and acidic residues" evidence="1">
    <location>
        <begin position="2290"/>
        <end position="2309"/>
    </location>
</feature>
<name>A0A151PHP5_ALLMI</name>
<evidence type="ECO:0000313" key="3">
    <source>
        <dbReference type="EMBL" id="KYO48621.1"/>
    </source>
</evidence>
<feature type="compositionally biased region" description="Basic and acidic residues" evidence="1">
    <location>
        <begin position="1338"/>
        <end position="1357"/>
    </location>
</feature>
<feature type="region of interest" description="Disordered" evidence="1">
    <location>
        <begin position="292"/>
        <end position="410"/>
    </location>
</feature>
<feature type="compositionally biased region" description="Basic and acidic residues" evidence="1">
    <location>
        <begin position="915"/>
        <end position="928"/>
    </location>
</feature>
<dbReference type="InterPro" id="IPR039467">
    <property type="entry name" value="TFIIIB_B''_Myb"/>
</dbReference>
<feature type="region of interest" description="Disordered" evidence="1">
    <location>
        <begin position="1325"/>
        <end position="1394"/>
    </location>
</feature>
<feature type="region of interest" description="Disordered" evidence="1">
    <location>
        <begin position="1089"/>
        <end position="1154"/>
    </location>
</feature>
<feature type="compositionally biased region" description="Basic residues" evidence="1">
    <location>
        <begin position="1359"/>
        <end position="1375"/>
    </location>
</feature>
<feature type="compositionally biased region" description="Low complexity" evidence="1">
    <location>
        <begin position="946"/>
        <end position="957"/>
    </location>
</feature>
<feature type="compositionally biased region" description="Acidic residues" evidence="1">
    <location>
        <begin position="135"/>
        <end position="150"/>
    </location>
</feature>
<gene>
    <name evidence="3" type="primary">BDP1-1</name>
    <name evidence="3" type="ORF">Y1Q_0004027</name>
</gene>
<feature type="compositionally biased region" description="Basic and acidic residues" evidence="1">
    <location>
        <begin position="317"/>
        <end position="328"/>
    </location>
</feature>
<feature type="region of interest" description="Disordered" evidence="1">
    <location>
        <begin position="2223"/>
        <end position="2313"/>
    </location>
</feature>
<feature type="compositionally biased region" description="Basic and acidic residues" evidence="1">
    <location>
        <begin position="1429"/>
        <end position="1440"/>
    </location>
</feature>
<feature type="region of interest" description="Disordered" evidence="1">
    <location>
        <begin position="2187"/>
        <end position="2208"/>
    </location>
</feature>
<sequence>MFRRARLSVRPNKSTLSPLKERPTQGRSKEDEMSHAKSTPAKEKQRCSDRERILKAQKLREMLKEELRKEKLKHGKSRQKVVEGFTAADRSKMTMRDLIYFLPQNNPMKSSLIDEKTSASSQMKESEEKSAPVHEDEEEIAQAEDEEENHDDQLLVPRVKVAEDGSIILDEESLTVEVLRTKGPSVVEDNDPIFERGSTTTYSSFRKSIYTKPWSNKETDMFFLAISMVGTDFSLIGQLFPHRARSEIKNKFKREEKTNGWRIDKAFKEKRPFDFEFFAQLLGKVLADEEKRKQKVIRSQRSKEKKPQKARKKQKVAHAENEKAANDQDHEDVEISDAETEVDAVTAEKENEESLNVSEPAEEQLLSEPGVTKKKRKRKKKNSEKELQNLADAETGVDAVTAERDNEETVNISEPVDEQIASGLVVPKKKRKRKKKNLEKELENLSDVETGVDPLIAEKENEDSLNPSELTEEQITSEAMVKRKRKQKKKNSDQGMETLAKETAVILKPAKGEKSSGKQKNTSSTNSDDSTECREELGIHNEEMLWETPVQVEQVLDSSLQLNDETEEDSDFDLHSFQGSSSVLIEAEPVEPEITRESQEWQLSKSQVLVNRNQGSSDQTTKSKNNEVSDLCEPGAAGRGRDTKSETTESEKAVAGKSAVRGRLQRPKPNLARASGKREGAVQEKSEVRAPPPELMEGAKKDSVDSGEGKMLEVARDETTGRENKDSETESQETDKVVTERTAVRGHQQRFKPNLVGASGKKNEPLRAEREDKTLHSEVEGKTEEKNSNQGNKSDVPRVETTKKDDRVSGTESWSDETAQSQEDGKQCVLKPAPLMRSRMQRPKPNVERAAVRQGTVILQTDLGKAKTDCGETVQKDLIHCEDKTGGSLLTASDATQAHLEVLEKEAAANPEKLASTHENLHSLKESLESESCEQVKRIPGGDLKNGSNSDAGDSGSQKQERKDKPAQLLRGRFRRPKPNLGRSAGKKEVSGADKDVSDDNTDKEEKSLQSDCECSLLPDLDKTAKCDVLPLGKKDLADSREVSVIPLVHQSPKKLSGSESDEPSRFFPPADNQEIAAPIAVGLYNKNISQEQSKPSSLQPVQLVRGRFQRPRPNIGRGVGRKETGAMEKNESEVEQSIQHKHESASSSLTAVKGENEVIRSELSEKLLGCEKWTEQEESQVPSISQNVSDEQSSVKKSSSLENKPGAIRPAQLMRHRFQGTRPSIRRLSSKKGELSAEKNTAPVEREAGQMEMSLLEHEDCSVSFSTKAEVETPTVLEDLSKKDGPDCSGITSPKKIIQSEELFSPEKSLKCNSQRNEVGFVSTEVVESLPDNSEGLSDKFTSEEESKPSKREPSQLRRGHLQRPKPNLVKKTRREVPGEGRSTIEDKCDAGNADEDLILCGSSKSEKLNALVHGSANLAEAVSPSEVSRENISEELPHKRSRPFRKFQSLERSSESENQIEQDDSQPSAAEEKTSDKLTRRQWRRSSKQIALPKRISELRAATSFPSEFEADHSEKGKWCRKFKPNVTRGRGSKPARSKKSGKDHRSSKVTLVTLRASQEEDEDEADDFELDDEDECFAPEEVNKAPVFVPVGLRSPKPVPVQIEETMEELEISVNVPDVPCVTTAESLSPDLNVPVQTGIQSSENLNALQIVGVTTHENPETDTGANDGSTEAAMTLLAMGDPMFQLKISAKGWTQVLPEQDELDVAGSFVNQPYAEHSAVLSEHSLSSPATNNKLVPLEDGNKIILEDQSTGTGIGGEEYANENAGHSSDHFVPKACNTGLTRCLLPRPKPNVGILETNGDACQKSQSPEIVVEQLVQVESEDETLSDSAEEEVVELDQKIRSGENSPSSPDNSASRSTDLVKQGDKAERTKKEMRETWEALGEVKALITSPKVESCQPGLGNDPGQSFTLGFPEGTSCDAENNLYAVELLQTEASAHKLHHQCLTSPKETSAVSGCNNEYQPDLEEQTFILTLVEIPTDSKEYSDGSVSLERTSEPLLPAPIILSPVNTDGAKTVGEQSIGSMTPIVGEVVAPSVDNCTEIEGPQRTLTEPFLNLESTSWKRCATDTEDSNVPPAKRSPSTSTEDKLESSVKLIHAPTKVAGKLLENLRSSKKKNIPTSTSLSTSADSQLEQGGQPKSLQNVETLPLEDKSACKYLNEGGSGIHPEIKIGASEQGLSVEVHEPEQSGHTGTIAAPSKTTLVRPGRKPLGFLSLICKKSSPDVGEDSKGNKEKFQKPQIPASKRSLKRSAPSTEDEGQTLEPCSLPSTSTSFAEGENTAAAIVKTSCDKTSEKPAYPKEQEKEEAPTSISEYFFSDIFMEVDDPE</sequence>
<feature type="compositionally biased region" description="Basic and acidic residues" evidence="1">
    <location>
        <begin position="124"/>
        <end position="134"/>
    </location>
</feature>
<feature type="region of interest" description="Disordered" evidence="1">
    <location>
        <begin position="427"/>
        <end position="850"/>
    </location>
</feature>
<dbReference type="eggNOG" id="KOG2009">
    <property type="taxonomic scope" value="Eukaryota"/>
</dbReference>
<feature type="region of interest" description="Disordered" evidence="1">
    <location>
        <begin position="1823"/>
        <end position="1877"/>
    </location>
</feature>
<feature type="compositionally biased region" description="Polar residues" evidence="1">
    <location>
        <begin position="600"/>
        <end position="628"/>
    </location>
</feature>
<feature type="region of interest" description="Disordered" evidence="1">
    <location>
        <begin position="1503"/>
        <end position="1571"/>
    </location>
</feature>
<feature type="compositionally biased region" description="Basic residues" evidence="1">
    <location>
        <begin position="427"/>
        <end position="437"/>
    </location>
</feature>
<dbReference type="Pfam" id="PF15963">
    <property type="entry name" value="Myb_DNA-bind_7"/>
    <property type="match status" value="1"/>
</dbReference>
<feature type="compositionally biased region" description="Basic residues" evidence="1">
    <location>
        <begin position="1215"/>
        <end position="1231"/>
    </location>
</feature>
<evidence type="ECO:0000259" key="2">
    <source>
        <dbReference type="SMART" id="SM00717"/>
    </source>
</evidence>
<feature type="compositionally biased region" description="Basic and acidic residues" evidence="1">
    <location>
        <begin position="676"/>
        <end position="688"/>
    </location>
</feature>
<dbReference type="GO" id="GO:0070898">
    <property type="term" value="P:RNA polymerase III preinitiation complex assembly"/>
    <property type="evidence" value="ECO:0007669"/>
    <property type="project" value="TreeGrafter"/>
</dbReference>
<dbReference type="CDD" id="cd00167">
    <property type="entry name" value="SANT"/>
    <property type="match status" value="1"/>
</dbReference>
<feature type="compositionally biased region" description="Basic and acidic residues" evidence="1">
    <location>
        <begin position="795"/>
        <end position="809"/>
    </location>
</feature>